<evidence type="ECO:0000313" key="7">
    <source>
        <dbReference type="Proteomes" id="UP000001568"/>
    </source>
</evidence>
<dbReference type="AlphaFoldDB" id="A4S2V8"/>
<dbReference type="EMBL" id="CP000589">
    <property type="protein sequence ID" value="ABO97896.1"/>
    <property type="molecule type" value="Genomic_DNA"/>
</dbReference>
<dbReference type="OMA" id="QEWSVLA"/>
<dbReference type="OrthoDB" id="341421at2759"/>
<feature type="region of interest" description="Disordered" evidence="4">
    <location>
        <begin position="1"/>
        <end position="74"/>
    </location>
</feature>
<dbReference type="PROSITE" id="PS50280">
    <property type="entry name" value="SET"/>
    <property type="match status" value="1"/>
</dbReference>
<dbReference type="Proteomes" id="UP000001568">
    <property type="component" value="Chromosome 9"/>
</dbReference>
<evidence type="ECO:0000256" key="1">
    <source>
        <dbReference type="ARBA" id="ARBA00022603"/>
    </source>
</evidence>
<dbReference type="SUPFAM" id="SSF81822">
    <property type="entry name" value="RuBisCo LSMT C-terminal, substrate-binding domain"/>
    <property type="match status" value="1"/>
</dbReference>
<reference evidence="6 7" key="1">
    <citation type="journal article" date="2007" name="Proc. Natl. Acad. Sci. U.S.A.">
        <title>The tiny eukaryote Ostreococcus provides genomic insights into the paradox of plankton speciation.</title>
        <authorList>
            <person name="Palenik B."/>
            <person name="Grimwood J."/>
            <person name="Aerts A."/>
            <person name="Rouze P."/>
            <person name="Salamov A."/>
            <person name="Putnam N."/>
            <person name="Dupont C."/>
            <person name="Jorgensen R."/>
            <person name="Derelle E."/>
            <person name="Rombauts S."/>
            <person name="Zhou K."/>
            <person name="Otillar R."/>
            <person name="Merchant S.S."/>
            <person name="Podell S."/>
            <person name="Gaasterland T."/>
            <person name="Napoli C."/>
            <person name="Gendler K."/>
            <person name="Manuell A."/>
            <person name="Tai V."/>
            <person name="Vallon O."/>
            <person name="Piganeau G."/>
            <person name="Jancek S."/>
            <person name="Heijde M."/>
            <person name="Jabbari K."/>
            <person name="Bowler C."/>
            <person name="Lohr M."/>
            <person name="Robbens S."/>
            <person name="Werner G."/>
            <person name="Dubchak I."/>
            <person name="Pazour G.J."/>
            <person name="Ren Q."/>
            <person name="Paulsen I."/>
            <person name="Delwiche C."/>
            <person name="Schmutz J."/>
            <person name="Rokhsar D."/>
            <person name="Van de Peer Y."/>
            <person name="Moreau H."/>
            <person name="Grigoriev I.V."/>
        </authorList>
    </citation>
    <scope>NUCLEOTIDE SEQUENCE [LARGE SCALE GENOMIC DNA]</scope>
    <source>
        <strain evidence="6 7">CCE9901</strain>
    </source>
</reference>
<feature type="compositionally biased region" description="Basic residues" evidence="4">
    <location>
        <begin position="33"/>
        <end position="43"/>
    </location>
</feature>
<accession>A4S2V8</accession>
<organism evidence="6 7">
    <name type="scientific">Ostreococcus lucimarinus (strain CCE9901)</name>
    <dbReference type="NCBI Taxonomy" id="436017"/>
    <lineage>
        <taxon>Eukaryota</taxon>
        <taxon>Viridiplantae</taxon>
        <taxon>Chlorophyta</taxon>
        <taxon>Mamiellophyceae</taxon>
        <taxon>Mamiellales</taxon>
        <taxon>Bathycoccaceae</taxon>
        <taxon>Ostreococcus</taxon>
    </lineage>
</organism>
<proteinExistence type="predicted"/>
<keyword evidence="3" id="KW-0949">S-adenosyl-L-methionine</keyword>
<dbReference type="InterPro" id="IPR001214">
    <property type="entry name" value="SET_dom"/>
</dbReference>
<dbReference type="Gene3D" id="3.90.1420.10">
    <property type="entry name" value="Rubisco LSMT, substrate-binding domain"/>
    <property type="match status" value="1"/>
</dbReference>
<dbReference type="HOGENOM" id="CLU_037565_1_1_1"/>
<evidence type="ECO:0000313" key="6">
    <source>
        <dbReference type="EMBL" id="ABO97896.1"/>
    </source>
</evidence>
<dbReference type="Gene3D" id="3.90.1410.10">
    <property type="entry name" value="set domain protein methyltransferase, domain 1"/>
    <property type="match status" value="1"/>
</dbReference>
<dbReference type="InterPro" id="IPR050600">
    <property type="entry name" value="SETD3_SETD6_MTase"/>
</dbReference>
<feature type="domain" description="SET" evidence="5">
    <location>
        <begin position="86"/>
        <end position="301"/>
    </location>
</feature>
<sequence>MARATARASTRRGAREGRARDGEGNLAREDYRRRRGRGRRRRAGTIGGAASTEETTSTRGRAESARYDDAEIPRGVGSATKAELARWLEGRRLPGQKMALEVNLAEGRGLVATEEIKRGEALLGVPRTTLITVERAIAEAKLGPKHAELQEWSVLATFLAQQALALESGTAGTFGEYIRALPRRTGSVLDWPEDEVDKLLKGSPSRLAAAERQDSVNAAIDEIRSYFPEITVGALRWAFDILFSRLIRLDAMGGELALVPWADMLNHKPGCAAFIDLNGDAVNLTTDRSYVKGEQVWASYGQRPSSELLISYGFAPEVGENPDDEYALTLGVDVNDPLADAKAQVLRDMGLSPVETFPLRLNGYPRQLLQYASFILCNPEKPSELKGLAQSAFTGSANIGQSIFDSVRGLTNGKARGKQGVILGGVAGEIAVREMLADLCAEALSAYPNTLEKDKGLAQGRMPDFPGADAWTGVAPDAIRATQRSVSAARVRVSERRILAKTDSEVRLQLRKLKQKSLMDDFKQ</sequence>
<name>A4S2V8_OSTLU</name>
<keyword evidence="7" id="KW-1185">Reference proteome</keyword>
<dbReference type="InterPro" id="IPR046341">
    <property type="entry name" value="SET_dom_sf"/>
</dbReference>
<feature type="compositionally biased region" description="Basic and acidic residues" evidence="4">
    <location>
        <begin position="13"/>
        <end position="32"/>
    </location>
</feature>
<evidence type="ECO:0000259" key="5">
    <source>
        <dbReference type="PROSITE" id="PS50280"/>
    </source>
</evidence>
<feature type="compositionally biased region" description="Basic and acidic residues" evidence="4">
    <location>
        <begin position="60"/>
        <end position="72"/>
    </location>
</feature>
<gene>
    <name evidence="6" type="primary">SDG3518</name>
    <name evidence="6" type="ORF">OSTLU_34722</name>
</gene>
<keyword evidence="1" id="KW-0489">Methyltransferase</keyword>
<evidence type="ECO:0000256" key="4">
    <source>
        <dbReference type="SAM" id="MobiDB-lite"/>
    </source>
</evidence>
<dbReference type="PANTHER" id="PTHR13271:SF123">
    <property type="entry name" value="RIBULOSE-1,5-BISPHOSPHATE CARBOXYLASE_OXYGENASE SMALL SUBUNIT N-METHYLTRANSFERASE I-RELATED"/>
    <property type="match status" value="1"/>
</dbReference>
<dbReference type="eggNOG" id="KOG1337">
    <property type="taxonomic scope" value="Eukaryota"/>
</dbReference>
<dbReference type="GO" id="GO:0032259">
    <property type="term" value="P:methylation"/>
    <property type="evidence" value="ECO:0007669"/>
    <property type="project" value="UniProtKB-KW"/>
</dbReference>
<dbReference type="CDD" id="cd19179">
    <property type="entry name" value="SET_RBCMT"/>
    <property type="match status" value="1"/>
</dbReference>
<dbReference type="KEGG" id="olu:OSTLU_34722"/>
<dbReference type="InterPro" id="IPR044431">
    <property type="entry name" value="SET_RBCMT"/>
</dbReference>
<evidence type="ECO:0000256" key="3">
    <source>
        <dbReference type="ARBA" id="ARBA00022691"/>
    </source>
</evidence>
<dbReference type="GeneID" id="5003816"/>
<dbReference type="RefSeq" id="XP_001419603.1">
    <property type="nucleotide sequence ID" value="XM_001419566.1"/>
</dbReference>
<dbReference type="Pfam" id="PF00856">
    <property type="entry name" value="SET"/>
    <property type="match status" value="1"/>
</dbReference>
<protein>
    <recommendedName>
        <fullName evidence="5">SET domain-containing protein</fullName>
    </recommendedName>
</protein>
<dbReference type="Gramene" id="ABO97896">
    <property type="protein sequence ID" value="ABO97896"/>
    <property type="gene ID" value="OSTLU_34722"/>
</dbReference>
<dbReference type="SUPFAM" id="SSF82199">
    <property type="entry name" value="SET domain"/>
    <property type="match status" value="1"/>
</dbReference>
<evidence type="ECO:0000256" key="2">
    <source>
        <dbReference type="ARBA" id="ARBA00022679"/>
    </source>
</evidence>
<dbReference type="PANTHER" id="PTHR13271">
    <property type="entry name" value="UNCHARACTERIZED PUTATIVE METHYLTRANSFERASE"/>
    <property type="match status" value="1"/>
</dbReference>
<dbReference type="GO" id="GO:0016279">
    <property type="term" value="F:protein-lysine N-methyltransferase activity"/>
    <property type="evidence" value="ECO:0007669"/>
    <property type="project" value="InterPro"/>
</dbReference>
<keyword evidence="2" id="KW-0808">Transferase</keyword>
<dbReference type="InterPro" id="IPR036464">
    <property type="entry name" value="Rubisco_LSMT_subst-bd_sf"/>
</dbReference>
<dbReference type="InterPro" id="IPR015353">
    <property type="entry name" value="Rubisco_LSMT_subst-bd"/>
</dbReference>
<dbReference type="Pfam" id="PF09273">
    <property type="entry name" value="Rubis-subs-bind"/>
    <property type="match status" value="1"/>
</dbReference>